<dbReference type="AlphaFoldDB" id="A0A5K4FAS9"/>
<keyword evidence="3" id="KW-1185">Reference proteome</keyword>
<sequence length="136" mass="15260">MNQMSLLKNIIITFVILLNSSLSRDHKFINEVSGKYKTKDIYLHKCYKTDEPVITATTIKVPDEPIITATTIKTTVESATTDQTAKNENLDAEGRVSNSTRTILYILLGIFALILIAALVYCIVIRKSKKNEIKDP</sequence>
<dbReference type="WBParaSite" id="Smp_328680.1">
    <property type="protein sequence ID" value="Smp_328680.1"/>
    <property type="gene ID" value="Smp_328680"/>
</dbReference>
<keyword evidence="1" id="KW-0472">Membrane</keyword>
<evidence type="ECO:0000256" key="2">
    <source>
        <dbReference type="SAM" id="SignalP"/>
    </source>
</evidence>
<protein>
    <submittedName>
        <fullName evidence="4">Glycophorin-A</fullName>
    </submittedName>
</protein>
<accession>A0A5K4FAS9</accession>
<organism evidence="3 4">
    <name type="scientific">Schistosoma mansoni</name>
    <name type="common">Blood fluke</name>
    <dbReference type="NCBI Taxonomy" id="6183"/>
    <lineage>
        <taxon>Eukaryota</taxon>
        <taxon>Metazoa</taxon>
        <taxon>Spiralia</taxon>
        <taxon>Lophotrochozoa</taxon>
        <taxon>Platyhelminthes</taxon>
        <taxon>Trematoda</taxon>
        <taxon>Digenea</taxon>
        <taxon>Strigeidida</taxon>
        <taxon>Schistosomatoidea</taxon>
        <taxon>Schistosomatidae</taxon>
        <taxon>Schistosoma</taxon>
    </lineage>
</organism>
<evidence type="ECO:0000313" key="4">
    <source>
        <dbReference type="WBParaSite" id="Smp_328680.1"/>
    </source>
</evidence>
<evidence type="ECO:0000313" key="3">
    <source>
        <dbReference type="Proteomes" id="UP000008854"/>
    </source>
</evidence>
<proteinExistence type="predicted"/>
<evidence type="ECO:0000256" key="1">
    <source>
        <dbReference type="SAM" id="Phobius"/>
    </source>
</evidence>
<keyword evidence="1" id="KW-1133">Transmembrane helix</keyword>
<reference evidence="3" key="1">
    <citation type="journal article" date="2012" name="PLoS Negl. Trop. Dis.">
        <title>A systematically improved high quality genome and transcriptome of the human blood fluke Schistosoma mansoni.</title>
        <authorList>
            <person name="Protasio A.V."/>
            <person name="Tsai I.J."/>
            <person name="Babbage A."/>
            <person name="Nichol S."/>
            <person name="Hunt M."/>
            <person name="Aslett M.A."/>
            <person name="De Silva N."/>
            <person name="Velarde G.S."/>
            <person name="Anderson T.J."/>
            <person name="Clark R.C."/>
            <person name="Davidson C."/>
            <person name="Dillon G.P."/>
            <person name="Holroyd N.E."/>
            <person name="LoVerde P.T."/>
            <person name="Lloyd C."/>
            <person name="McQuillan J."/>
            <person name="Oliveira G."/>
            <person name="Otto T.D."/>
            <person name="Parker-Manuel S.J."/>
            <person name="Quail M.A."/>
            <person name="Wilson R.A."/>
            <person name="Zerlotini A."/>
            <person name="Dunne D.W."/>
            <person name="Berriman M."/>
        </authorList>
    </citation>
    <scope>NUCLEOTIDE SEQUENCE [LARGE SCALE GENOMIC DNA]</scope>
    <source>
        <strain evidence="3">Puerto Rican</strain>
    </source>
</reference>
<feature type="signal peptide" evidence="2">
    <location>
        <begin position="1"/>
        <end position="23"/>
    </location>
</feature>
<feature type="chain" id="PRO_5024407159" evidence="2">
    <location>
        <begin position="24"/>
        <end position="136"/>
    </location>
</feature>
<feature type="transmembrane region" description="Helical" evidence="1">
    <location>
        <begin position="103"/>
        <end position="124"/>
    </location>
</feature>
<name>A0A5K4FAS9_SCHMA</name>
<dbReference type="InParanoid" id="A0A5K4FAS9"/>
<dbReference type="Proteomes" id="UP000008854">
    <property type="component" value="Unassembled WGS sequence"/>
</dbReference>
<keyword evidence="2" id="KW-0732">Signal</keyword>
<keyword evidence="1" id="KW-0812">Transmembrane</keyword>
<reference evidence="4" key="2">
    <citation type="submission" date="2019-11" db="UniProtKB">
        <authorList>
            <consortium name="WormBaseParasite"/>
        </authorList>
    </citation>
    <scope>IDENTIFICATION</scope>
    <source>
        <strain evidence="4">Puerto Rican</strain>
    </source>
</reference>